<dbReference type="Proteomes" id="UP000594262">
    <property type="component" value="Unplaced"/>
</dbReference>
<keyword evidence="1" id="KW-0732">Signal</keyword>
<organism evidence="2 3">
    <name type="scientific">Clytia hemisphaerica</name>
    <dbReference type="NCBI Taxonomy" id="252671"/>
    <lineage>
        <taxon>Eukaryota</taxon>
        <taxon>Metazoa</taxon>
        <taxon>Cnidaria</taxon>
        <taxon>Hydrozoa</taxon>
        <taxon>Hydroidolina</taxon>
        <taxon>Leptothecata</taxon>
        <taxon>Obeliida</taxon>
        <taxon>Clytiidae</taxon>
        <taxon>Clytia</taxon>
    </lineage>
</organism>
<name>A0A7M6DN91_9CNID</name>
<evidence type="ECO:0000313" key="3">
    <source>
        <dbReference type="Proteomes" id="UP000594262"/>
    </source>
</evidence>
<dbReference type="GeneID" id="136802578"/>
<feature type="signal peptide" evidence="1">
    <location>
        <begin position="1"/>
        <end position="25"/>
    </location>
</feature>
<feature type="chain" id="PRO_5029848106" description="Cnidarian restricted protein" evidence="1">
    <location>
        <begin position="26"/>
        <end position="499"/>
    </location>
</feature>
<reference evidence="2" key="1">
    <citation type="submission" date="2021-01" db="UniProtKB">
        <authorList>
            <consortium name="EnsemblMetazoa"/>
        </authorList>
    </citation>
    <scope>IDENTIFICATION</scope>
</reference>
<accession>A0A7M6DN91</accession>
<evidence type="ECO:0008006" key="4">
    <source>
        <dbReference type="Google" id="ProtNLM"/>
    </source>
</evidence>
<evidence type="ECO:0000313" key="2">
    <source>
        <dbReference type="EnsemblMetazoa" id="CLYHEMP017500.1"/>
    </source>
</evidence>
<keyword evidence="3" id="KW-1185">Reference proteome</keyword>
<evidence type="ECO:0000256" key="1">
    <source>
        <dbReference type="SAM" id="SignalP"/>
    </source>
</evidence>
<dbReference type="AlphaFoldDB" id="A0A7M6DN91"/>
<dbReference type="EnsemblMetazoa" id="CLYHEMT017500.1">
    <property type="protein sequence ID" value="CLYHEMP017500.1"/>
    <property type="gene ID" value="CLYHEMG017500"/>
</dbReference>
<sequence>MMVSSMFQMFILLFTFAIQVNRVQACETTQQSIFYQKKDNFESAQNEICTLPYKTKIIVYSIIECLLICGRTKTTNAFIRNSDNGQKKCICTNKACFKTKYTGYSKILNGGIDQPDSTIQNASPVTTAALLTSLVTTTSASREITTTTKLTPTTTSYLTTATFATIMPDSTTISTKSSTTTSAIATRSSSTSLATTTAASQEITTTSKLTPTATSSLTTATFAKTMPDSTTISTESSSTTSAIAARSSSTPIVSTVAVDQEKATTTALTPTAATPTTTIPDSTTTITESPSTTPAIATILTTTTPTTTLPLTFPSVHIITTHFTRFSPNHGKTHSLIYHNVKCPTDKALVGFRLQENDHGQLRYEYDCVEIPSQCIVYSKSNPTQDNANGKIIFLDRLRVSCDSNDFMLSHQYRRSGRQSWYNFNCCHMQNQNQLQCSNLDTSLTQLPSPGTQTNLQMLTGQDVTCPTGSIISSFRLTRYPAQGSQLRYKIKCCSLANY</sequence>
<dbReference type="RefSeq" id="XP_066915425.1">
    <property type="nucleotide sequence ID" value="XM_067059324.1"/>
</dbReference>
<protein>
    <recommendedName>
        <fullName evidence="4">Cnidarian restricted protein</fullName>
    </recommendedName>
</protein>
<proteinExistence type="predicted"/>